<dbReference type="SUPFAM" id="SSF53474">
    <property type="entry name" value="alpha/beta-Hydrolases"/>
    <property type="match status" value="1"/>
</dbReference>
<proteinExistence type="predicted"/>
<dbReference type="RefSeq" id="WP_344987926.1">
    <property type="nucleotide sequence ID" value="NZ_BAAAXV010000002.1"/>
</dbReference>
<sequence length="311" mass="32538">MSAVGRRALLRGAASVGGLGLLGGPLARGARTRTFVLVHGSNGNAGVWSAVAAELAQRGHRVCAVNLPGHGPDAFFPASYQAPQDLAAFAAAPSPLAQVTLAANVKHVTAAVRRLAPHGPVVLVGQSLGGITVTKVADAVPHLLARLVYISAFCCTAQPTVYDMYRTPEGAPSLVLTLPKVGDPAQTGALRTNWRSADPAFLATAKAAFLADGTDERLRAILAECEPDEAAILSFTDARPDPARWGGVPRTFVRLTADCAVPLPLQDRMIREADALTPRNRFRTASLPSSHLGFLDRPATVADLLESEPAQ</sequence>
<evidence type="ECO:0000259" key="1">
    <source>
        <dbReference type="Pfam" id="PF12697"/>
    </source>
</evidence>
<organism evidence="2 3">
    <name type="scientific">Nonomuraea helvata</name>
    <dbReference type="NCBI Taxonomy" id="37484"/>
    <lineage>
        <taxon>Bacteria</taxon>
        <taxon>Bacillati</taxon>
        <taxon>Actinomycetota</taxon>
        <taxon>Actinomycetes</taxon>
        <taxon>Streptosporangiales</taxon>
        <taxon>Streptosporangiaceae</taxon>
        <taxon>Nonomuraea</taxon>
    </lineage>
</organism>
<dbReference type="Gene3D" id="3.40.50.1820">
    <property type="entry name" value="alpha/beta hydrolase"/>
    <property type="match status" value="1"/>
</dbReference>
<name>A0ABV5S188_9ACTN</name>
<keyword evidence="3" id="KW-1185">Reference proteome</keyword>
<evidence type="ECO:0000313" key="2">
    <source>
        <dbReference type="EMBL" id="MFB9625441.1"/>
    </source>
</evidence>
<accession>A0ABV5S188</accession>
<feature type="domain" description="AB hydrolase-1" evidence="1">
    <location>
        <begin position="35"/>
        <end position="303"/>
    </location>
</feature>
<dbReference type="GO" id="GO:0016787">
    <property type="term" value="F:hydrolase activity"/>
    <property type="evidence" value="ECO:0007669"/>
    <property type="project" value="UniProtKB-KW"/>
</dbReference>
<dbReference type="PANTHER" id="PTHR37017">
    <property type="entry name" value="AB HYDROLASE-1 DOMAIN-CONTAINING PROTEIN-RELATED"/>
    <property type="match status" value="1"/>
</dbReference>
<keyword evidence="2" id="KW-0378">Hydrolase</keyword>
<dbReference type="InterPro" id="IPR029058">
    <property type="entry name" value="AB_hydrolase_fold"/>
</dbReference>
<reference evidence="2 3" key="1">
    <citation type="submission" date="2024-09" db="EMBL/GenBank/DDBJ databases">
        <authorList>
            <person name="Sun Q."/>
            <person name="Mori K."/>
        </authorList>
    </citation>
    <scope>NUCLEOTIDE SEQUENCE [LARGE SCALE GENOMIC DNA]</scope>
    <source>
        <strain evidence="2 3">JCM 3143</strain>
    </source>
</reference>
<evidence type="ECO:0000313" key="3">
    <source>
        <dbReference type="Proteomes" id="UP001589532"/>
    </source>
</evidence>
<protein>
    <submittedName>
        <fullName evidence="2">Alpha/beta hydrolase</fullName>
    </submittedName>
</protein>
<dbReference type="PANTHER" id="PTHR37017:SF11">
    <property type="entry name" value="ESTERASE_LIPASE_THIOESTERASE DOMAIN-CONTAINING PROTEIN"/>
    <property type="match status" value="1"/>
</dbReference>
<dbReference type="InterPro" id="IPR052897">
    <property type="entry name" value="Sec-Metab_Biosynth_Hydrolase"/>
</dbReference>
<dbReference type="PROSITE" id="PS51318">
    <property type="entry name" value="TAT"/>
    <property type="match status" value="1"/>
</dbReference>
<dbReference type="Pfam" id="PF12697">
    <property type="entry name" value="Abhydrolase_6"/>
    <property type="match status" value="1"/>
</dbReference>
<dbReference type="Proteomes" id="UP001589532">
    <property type="component" value="Unassembled WGS sequence"/>
</dbReference>
<dbReference type="InterPro" id="IPR006311">
    <property type="entry name" value="TAT_signal"/>
</dbReference>
<dbReference type="InterPro" id="IPR000073">
    <property type="entry name" value="AB_hydrolase_1"/>
</dbReference>
<dbReference type="EMBL" id="JBHMBW010000016">
    <property type="protein sequence ID" value="MFB9625441.1"/>
    <property type="molecule type" value="Genomic_DNA"/>
</dbReference>
<comment type="caution">
    <text evidence="2">The sequence shown here is derived from an EMBL/GenBank/DDBJ whole genome shotgun (WGS) entry which is preliminary data.</text>
</comment>
<gene>
    <name evidence="2" type="ORF">ACFFSA_20335</name>
</gene>